<keyword evidence="3 7" id="KW-0812">Transmembrane</keyword>
<feature type="transmembrane region" description="Helical" evidence="7">
    <location>
        <begin position="82"/>
        <end position="100"/>
    </location>
</feature>
<dbReference type="EMBL" id="NCKU01004391">
    <property type="protein sequence ID" value="RWS06012.1"/>
    <property type="molecule type" value="Genomic_DNA"/>
</dbReference>
<organism evidence="8 9">
    <name type="scientific">Dinothrombium tinctorium</name>
    <dbReference type="NCBI Taxonomy" id="1965070"/>
    <lineage>
        <taxon>Eukaryota</taxon>
        <taxon>Metazoa</taxon>
        <taxon>Ecdysozoa</taxon>
        <taxon>Arthropoda</taxon>
        <taxon>Chelicerata</taxon>
        <taxon>Arachnida</taxon>
        <taxon>Acari</taxon>
        <taxon>Acariformes</taxon>
        <taxon>Trombidiformes</taxon>
        <taxon>Prostigmata</taxon>
        <taxon>Anystina</taxon>
        <taxon>Parasitengona</taxon>
        <taxon>Trombidioidea</taxon>
        <taxon>Trombidiidae</taxon>
        <taxon>Dinothrombium</taxon>
    </lineage>
</organism>
<evidence type="ECO:0000256" key="5">
    <source>
        <dbReference type="ARBA" id="ARBA00022989"/>
    </source>
</evidence>
<comment type="caution">
    <text evidence="8">The sequence shown here is derived from an EMBL/GenBank/DDBJ whole genome shotgun (WGS) entry which is preliminary data.</text>
</comment>
<feature type="transmembrane region" description="Helical" evidence="7">
    <location>
        <begin position="107"/>
        <end position="128"/>
    </location>
</feature>
<dbReference type="Proteomes" id="UP000285301">
    <property type="component" value="Unassembled WGS sequence"/>
</dbReference>
<dbReference type="GO" id="GO:1904491">
    <property type="term" value="P:protein localization to ciliary transition zone"/>
    <property type="evidence" value="ECO:0007669"/>
    <property type="project" value="TreeGrafter"/>
</dbReference>
<feature type="transmembrane region" description="Helical" evidence="7">
    <location>
        <begin position="52"/>
        <end position="76"/>
    </location>
</feature>
<dbReference type="STRING" id="1965070.A0A3S3RX04"/>
<dbReference type="AlphaFoldDB" id="A0A3S3RX04"/>
<keyword evidence="6 7" id="KW-0472">Membrane</keyword>
<name>A0A3S3RX04_9ACAR</name>
<keyword evidence="4" id="KW-0970">Cilium biogenesis/degradation</keyword>
<dbReference type="PANTHER" id="PTHR34341">
    <property type="entry name" value="TRANSMEMBRANE PROTEIN 107"/>
    <property type="match status" value="1"/>
</dbReference>
<evidence type="ECO:0000256" key="3">
    <source>
        <dbReference type="ARBA" id="ARBA00022692"/>
    </source>
</evidence>
<evidence type="ECO:0000256" key="4">
    <source>
        <dbReference type="ARBA" id="ARBA00022794"/>
    </source>
</evidence>
<dbReference type="InterPro" id="IPR029248">
    <property type="entry name" value="TMEM107"/>
</dbReference>
<proteinExistence type="predicted"/>
<dbReference type="PANTHER" id="PTHR34341:SF1">
    <property type="entry name" value="TRANSMEMBRANE PROTEIN 107"/>
    <property type="match status" value="1"/>
</dbReference>
<dbReference type="OrthoDB" id="2114471at2759"/>
<dbReference type="GO" id="GO:0036038">
    <property type="term" value="C:MKS complex"/>
    <property type="evidence" value="ECO:0007669"/>
    <property type="project" value="TreeGrafter"/>
</dbReference>
<dbReference type="GO" id="GO:1905515">
    <property type="term" value="P:non-motile cilium assembly"/>
    <property type="evidence" value="ECO:0007669"/>
    <property type="project" value="TreeGrafter"/>
</dbReference>
<evidence type="ECO:0000256" key="1">
    <source>
        <dbReference type="ARBA" id="ARBA00004141"/>
    </source>
</evidence>
<evidence type="ECO:0000256" key="6">
    <source>
        <dbReference type="ARBA" id="ARBA00023136"/>
    </source>
</evidence>
<evidence type="ECO:0000256" key="7">
    <source>
        <dbReference type="SAM" id="Phobius"/>
    </source>
</evidence>
<sequence>MNVSQVVTMRFIALMANLVLFISFLWKRDFVKWCLPLEHNDIGYTRKDTEMIIGFSISLILLFIEILGFATGVTLFFPLQQLFSLTAHAIGCISIIYLVTEVWSCTAFWWIFAFCNVLPAIAESALFFRTFILKVPL</sequence>
<gene>
    <name evidence="8" type="ORF">B4U79_12653</name>
</gene>
<evidence type="ECO:0000256" key="2">
    <source>
        <dbReference type="ARBA" id="ARBA00015652"/>
    </source>
</evidence>
<comment type="subcellular location">
    <subcellularLocation>
        <location evidence="1">Membrane</location>
        <topology evidence="1">Multi-pass membrane protein</topology>
    </subcellularLocation>
</comment>
<protein>
    <recommendedName>
        <fullName evidence="2">Transmembrane protein 107</fullName>
    </recommendedName>
</protein>
<evidence type="ECO:0000313" key="9">
    <source>
        <dbReference type="Proteomes" id="UP000285301"/>
    </source>
</evidence>
<evidence type="ECO:0000313" key="8">
    <source>
        <dbReference type="EMBL" id="RWS06012.1"/>
    </source>
</evidence>
<feature type="transmembrane region" description="Helical" evidence="7">
    <location>
        <begin position="6"/>
        <end position="26"/>
    </location>
</feature>
<accession>A0A3S3RX04</accession>
<dbReference type="GO" id="GO:0016020">
    <property type="term" value="C:membrane"/>
    <property type="evidence" value="ECO:0007669"/>
    <property type="project" value="UniProtKB-SubCell"/>
</dbReference>
<dbReference type="Pfam" id="PF14995">
    <property type="entry name" value="TMEM107"/>
    <property type="match status" value="1"/>
</dbReference>
<reference evidence="8 9" key="1">
    <citation type="journal article" date="2018" name="Gigascience">
        <title>Genomes of trombidid mites reveal novel predicted allergens and laterally-transferred genes associated with secondary metabolism.</title>
        <authorList>
            <person name="Dong X."/>
            <person name="Chaisiri K."/>
            <person name="Xia D."/>
            <person name="Armstrong S.D."/>
            <person name="Fang Y."/>
            <person name="Donnelly M.J."/>
            <person name="Kadowaki T."/>
            <person name="McGarry J.W."/>
            <person name="Darby A.C."/>
            <person name="Makepeace B.L."/>
        </authorList>
    </citation>
    <scope>NUCLEOTIDE SEQUENCE [LARGE SCALE GENOMIC DNA]</scope>
    <source>
        <strain evidence="8">UoL-WK</strain>
    </source>
</reference>
<keyword evidence="5 7" id="KW-1133">Transmembrane helix</keyword>
<keyword evidence="9" id="KW-1185">Reference proteome</keyword>